<keyword evidence="2" id="KW-1185">Reference proteome</keyword>
<dbReference type="OrthoDB" id="10286518at2759"/>
<proteinExistence type="predicted"/>
<name>A0A427YPJ6_9TREE</name>
<protein>
    <submittedName>
        <fullName evidence="1">Uncharacterized protein</fullName>
    </submittedName>
</protein>
<dbReference type="EMBL" id="RSCD01000005">
    <property type="protein sequence ID" value="RSH92966.1"/>
    <property type="molecule type" value="Genomic_DNA"/>
</dbReference>
<comment type="caution">
    <text evidence="1">The sequence shown here is derived from an EMBL/GenBank/DDBJ whole genome shotgun (WGS) entry which is preliminary data.</text>
</comment>
<reference evidence="1 2" key="1">
    <citation type="submission" date="2018-11" db="EMBL/GenBank/DDBJ databases">
        <title>Genome sequence of Saitozyma podzolica DSM 27192.</title>
        <authorList>
            <person name="Aliyu H."/>
            <person name="Gorte O."/>
            <person name="Ochsenreither K."/>
        </authorList>
    </citation>
    <scope>NUCLEOTIDE SEQUENCE [LARGE SCALE GENOMIC DNA]</scope>
    <source>
        <strain evidence="1 2">DSM 27192</strain>
    </source>
</reference>
<dbReference type="AlphaFoldDB" id="A0A427YPJ6"/>
<organism evidence="1 2">
    <name type="scientific">Saitozyma podzolica</name>
    <dbReference type="NCBI Taxonomy" id="1890683"/>
    <lineage>
        <taxon>Eukaryota</taxon>
        <taxon>Fungi</taxon>
        <taxon>Dikarya</taxon>
        <taxon>Basidiomycota</taxon>
        <taxon>Agaricomycotina</taxon>
        <taxon>Tremellomycetes</taxon>
        <taxon>Tremellales</taxon>
        <taxon>Trimorphomycetaceae</taxon>
        <taxon>Saitozyma</taxon>
    </lineage>
</organism>
<evidence type="ECO:0000313" key="1">
    <source>
        <dbReference type="EMBL" id="RSH92966.1"/>
    </source>
</evidence>
<accession>A0A427YPJ6</accession>
<sequence>MAPKPHTLGDGSTYMYEASSHVDLSDVRSGPKDHTSTWGSYKWERFDRRVRCGHPAHSAAGTEHILDRNTLALSTESFGLVDEACVSGYPNWQSSFQGEDGQATKQVTVGNVNLGSIRSLRWISLPRGHVPEYYCVLSKDQHTISEADETVWARISWSSGLPEAYACEEHVNERIPSTST</sequence>
<dbReference type="Proteomes" id="UP000279259">
    <property type="component" value="Unassembled WGS sequence"/>
</dbReference>
<evidence type="ECO:0000313" key="2">
    <source>
        <dbReference type="Proteomes" id="UP000279259"/>
    </source>
</evidence>
<gene>
    <name evidence="1" type="ORF">EHS25_008414</name>
</gene>